<dbReference type="SUPFAM" id="SSF47090">
    <property type="entry name" value="PGBD-like"/>
    <property type="match status" value="1"/>
</dbReference>
<dbReference type="InterPro" id="IPR036366">
    <property type="entry name" value="PGBDSf"/>
</dbReference>
<comment type="caution">
    <text evidence="2">The sequence shown here is derived from an EMBL/GenBank/DDBJ whole genome shotgun (WGS) entry which is preliminary data.</text>
</comment>
<keyword evidence="3" id="KW-1185">Reference proteome</keyword>
<gene>
    <name evidence="2" type="ORF">FF041_26720</name>
</gene>
<dbReference type="Gene3D" id="1.10.101.10">
    <property type="entry name" value="PGBD-like superfamily/PGBD"/>
    <property type="match status" value="1"/>
</dbReference>
<dbReference type="EMBL" id="VCLA01000172">
    <property type="protein sequence ID" value="MQT03635.1"/>
    <property type="molecule type" value="Genomic_DNA"/>
</dbReference>
<proteinExistence type="predicted"/>
<dbReference type="AlphaFoldDB" id="A0A646KN30"/>
<dbReference type="SUPFAM" id="SSF51445">
    <property type="entry name" value="(Trans)glycosidases"/>
    <property type="match status" value="1"/>
</dbReference>
<reference evidence="2 3" key="1">
    <citation type="submission" date="2019-05" db="EMBL/GenBank/DDBJ databases">
        <title>Comparative genomics and metabolomics analyses of clavulanic acid producing Streptomyces species provides insight into specialized metabolism and evolution of beta-lactam biosynthetic gene clusters.</title>
        <authorList>
            <person name="Moore M.A."/>
            <person name="Cruz-Morales P."/>
            <person name="Barona Gomez F."/>
            <person name="Kapil T."/>
        </authorList>
    </citation>
    <scope>NUCLEOTIDE SEQUENCE [LARGE SCALE GENOMIC DNA]</scope>
    <source>
        <strain evidence="2 3">NRRL 5741</strain>
    </source>
</reference>
<evidence type="ECO:0000313" key="3">
    <source>
        <dbReference type="Proteomes" id="UP000419138"/>
    </source>
</evidence>
<dbReference type="InterPro" id="IPR036365">
    <property type="entry name" value="PGBD-like_sf"/>
</dbReference>
<name>A0A646KN30_STRJU</name>
<dbReference type="InterPro" id="IPR015020">
    <property type="entry name" value="Rv2525c-like_Glyco_Hydro-like"/>
</dbReference>
<dbReference type="Proteomes" id="UP000419138">
    <property type="component" value="Unassembled WGS sequence"/>
</dbReference>
<dbReference type="InterPro" id="IPR017853">
    <property type="entry name" value="GH"/>
</dbReference>
<dbReference type="Pfam" id="PF08924">
    <property type="entry name" value="Rv2525c_GlyHyd-like"/>
    <property type="match status" value="1"/>
</dbReference>
<protein>
    <submittedName>
        <fullName evidence="2">DUF1906 domain-containing protein</fullName>
    </submittedName>
</protein>
<dbReference type="RefSeq" id="WP_323392773.1">
    <property type="nucleotide sequence ID" value="NZ_JBEPDZ010000023.1"/>
</dbReference>
<sequence>MDAKVLDAQKWVNATYGSVAGYKRCPEDGRTGWSTMEALTMGLQHELGISPLVASFGPTTIAKLQALGDIGFGWNTNSNIVRIIQHGLFCKGYWGANGFGEYGAVTTEAVKNLRLDMGLPDGGMGTAGGQTTPAIFKCILNMDAYVRVGTGTDEIRSIQRWLNGRYWQRSAYSIGPCDGIYSRDVQKALMTGLQYELGIATPNGNFGPATQAALKTKNLAQGDSGIFVEMFSAACVFNSPVPSGGSDPGTPTTWRSTFDAKLAEWVSVFQAFSKLWPESGRGDYQTWAQLLVSTGDPDRPVNGSDTRFEITPSRAKYLKDNGYLLVGRYVYDPPGSTLDKEIKPGELKTIFDAGLRVFPIYQDNARRLSDFTYTAGFQHALKAHDACVGYGFNRGTTIYFAVDYDATQQEIDGSPEGIVTYFHGVAAGLASKGKRYVHGVYGSRNVCANVTKQTGARYSFVSGMSWGFSGNLGFPIPANWSYNQIKEFKVVNGADTFDLDRNAVSGADPGEGSVNRPTGPADEFISYVTQLLQIAREYGKGDPNKLVMEYIRHKRYGDWDWDILIGSYDSGFVKFANSKGMYVKTEFTDPFTGHELGAEHLMASANGHYVSWKPANPRSVNEGDVAGWGGDLLTFYAEWRHALSTYPSGHAFAMANLAKVGVASSFGFNDLIEDADAWLLADAVRGGKDIATAVRELYHLGGGLKRFQRYWQGRFNGNATDAKFLAHNILTATDDKEVVLAQGGLVTYRGGIKTLPVMLSASELEPFEQGFVDTLLARTGAEARKAATYRKNHQAYLRAAEARAERRSARK</sequence>
<evidence type="ECO:0000313" key="2">
    <source>
        <dbReference type="EMBL" id="MQT03635.1"/>
    </source>
</evidence>
<organism evidence="2 3">
    <name type="scientific">Streptomyces jumonjinensis</name>
    <dbReference type="NCBI Taxonomy" id="1945"/>
    <lineage>
        <taxon>Bacteria</taxon>
        <taxon>Bacillati</taxon>
        <taxon>Actinomycetota</taxon>
        <taxon>Actinomycetes</taxon>
        <taxon>Kitasatosporales</taxon>
        <taxon>Streptomycetaceae</taxon>
        <taxon>Streptomyces</taxon>
    </lineage>
</organism>
<dbReference type="Gene3D" id="3.20.20.80">
    <property type="entry name" value="Glycosidases"/>
    <property type="match status" value="1"/>
</dbReference>
<evidence type="ECO:0000259" key="1">
    <source>
        <dbReference type="Pfam" id="PF08924"/>
    </source>
</evidence>
<dbReference type="CDD" id="cd06418">
    <property type="entry name" value="GH25_BacA-like"/>
    <property type="match status" value="1"/>
</dbReference>
<feature type="domain" description="Rv2525c-like glycoside hydrolase-like" evidence="1">
    <location>
        <begin position="318"/>
        <end position="503"/>
    </location>
</feature>
<accession>A0A646KN30</accession>